<evidence type="ECO:0000313" key="2">
    <source>
        <dbReference type="EMBL" id="GEU65426.1"/>
    </source>
</evidence>
<sequence>MTSLTSMCELACQIVQKNLEEKQLEEEQAAKTQNWKLPICYDDDDDEESSNSLEDNITFELPSYSAVTPSEPVDSLNMGDEHLNTILAMESEKFIKSCVENLVPNPSESEGENQCDVPAGFTTFSNVLFNVDYDFDSSDDQSPSDEDVPEKIYSNPLFDEEIIPMEIDQHSFNAEFDLIESMPNHDSSIIISSTIDSLFDEFAGELTLLKSIPPGINETDCHHEKETRFAKRFLHISMPERHVSPTPHDAMLTRWRSRVASRSSSPTTFTPEIPTAPILPVPSAFDRPIGRLYRTYPGGTCRALTVRKSVRPLPSHRLALRYTSYHLDRFTSESSSGHSSLDRSSSGHSISGHSLSRPTPPDITISDSFATLKFVYPPLARTLWYSKAYRRWRSIVATVTSSIHALRALVPSRVDLLPSRKRFRDSISLEDSVEEDIDTDVLANIKANATVIEVAVDKYVEAGVDVGIGMKVDVRVDVKDEVKDEVESSDRGTMEVEVFVVAEIDIPDGMLMPDVVEHLE</sequence>
<feature type="region of interest" description="Disordered" evidence="1">
    <location>
        <begin position="333"/>
        <end position="359"/>
    </location>
</feature>
<gene>
    <name evidence="2" type="ORF">Tci_037404</name>
</gene>
<dbReference type="AlphaFoldDB" id="A0A6L2LUI1"/>
<organism evidence="2">
    <name type="scientific">Tanacetum cinerariifolium</name>
    <name type="common">Dalmatian daisy</name>
    <name type="synonym">Chrysanthemum cinerariifolium</name>
    <dbReference type="NCBI Taxonomy" id="118510"/>
    <lineage>
        <taxon>Eukaryota</taxon>
        <taxon>Viridiplantae</taxon>
        <taxon>Streptophyta</taxon>
        <taxon>Embryophyta</taxon>
        <taxon>Tracheophyta</taxon>
        <taxon>Spermatophyta</taxon>
        <taxon>Magnoliopsida</taxon>
        <taxon>eudicotyledons</taxon>
        <taxon>Gunneridae</taxon>
        <taxon>Pentapetalae</taxon>
        <taxon>asterids</taxon>
        <taxon>campanulids</taxon>
        <taxon>Asterales</taxon>
        <taxon>Asteraceae</taxon>
        <taxon>Asteroideae</taxon>
        <taxon>Anthemideae</taxon>
        <taxon>Anthemidinae</taxon>
        <taxon>Tanacetum</taxon>
    </lineage>
</organism>
<evidence type="ECO:0000256" key="1">
    <source>
        <dbReference type="SAM" id="MobiDB-lite"/>
    </source>
</evidence>
<protein>
    <submittedName>
        <fullName evidence="2">Uncharacterized protein</fullName>
    </submittedName>
</protein>
<comment type="caution">
    <text evidence="2">The sequence shown here is derived from an EMBL/GenBank/DDBJ whole genome shotgun (WGS) entry which is preliminary data.</text>
</comment>
<name>A0A6L2LUI1_TANCI</name>
<dbReference type="EMBL" id="BKCJ010005197">
    <property type="protein sequence ID" value="GEU65426.1"/>
    <property type="molecule type" value="Genomic_DNA"/>
</dbReference>
<reference evidence="2" key="1">
    <citation type="journal article" date="2019" name="Sci. Rep.">
        <title>Draft genome of Tanacetum cinerariifolium, the natural source of mosquito coil.</title>
        <authorList>
            <person name="Yamashiro T."/>
            <person name="Shiraishi A."/>
            <person name="Satake H."/>
            <person name="Nakayama K."/>
        </authorList>
    </citation>
    <scope>NUCLEOTIDE SEQUENCE</scope>
</reference>
<feature type="compositionally biased region" description="Low complexity" evidence="1">
    <location>
        <begin position="333"/>
        <end position="356"/>
    </location>
</feature>
<accession>A0A6L2LUI1</accession>
<proteinExistence type="predicted"/>